<name>A0A9D1HR68_9FIRM</name>
<dbReference type="EMBL" id="DVMN01000049">
    <property type="protein sequence ID" value="HIU21148.1"/>
    <property type="molecule type" value="Genomic_DNA"/>
</dbReference>
<organism evidence="4 5">
    <name type="scientific">Candidatus Limadaptatus stercorigallinarum</name>
    <dbReference type="NCBI Taxonomy" id="2840845"/>
    <lineage>
        <taxon>Bacteria</taxon>
        <taxon>Bacillati</taxon>
        <taxon>Bacillota</taxon>
        <taxon>Clostridia</taxon>
        <taxon>Eubacteriales</taxon>
        <taxon>Candidatus Limadaptatus</taxon>
    </lineage>
</organism>
<dbReference type="Gene3D" id="3.40.630.10">
    <property type="entry name" value="Zn peptidases"/>
    <property type="match status" value="1"/>
</dbReference>
<reference evidence="4" key="2">
    <citation type="journal article" date="2021" name="PeerJ">
        <title>Extensive microbial diversity within the chicken gut microbiome revealed by metagenomics and culture.</title>
        <authorList>
            <person name="Gilroy R."/>
            <person name="Ravi A."/>
            <person name="Getino M."/>
            <person name="Pursley I."/>
            <person name="Horton D.L."/>
            <person name="Alikhan N.F."/>
            <person name="Baker D."/>
            <person name="Gharbi K."/>
            <person name="Hall N."/>
            <person name="Watson M."/>
            <person name="Adriaenssens E.M."/>
            <person name="Foster-Nyarko E."/>
            <person name="Jarju S."/>
            <person name="Secka A."/>
            <person name="Antonio M."/>
            <person name="Oren A."/>
            <person name="Chaudhuri R.R."/>
            <person name="La Ragione R."/>
            <person name="Hildebrand F."/>
            <person name="Pallen M.J."/>
        </authorList>
    </citation>
    <scope>NUCLEOTIDE SEQUENCE</scope>
    <source>
        <strain evidence="4">1063</strain>
    </source>
</reference>
<dbReference type="AlphaFoldDB" id="A0A9D1HR68"/>
<keyword evidence="2" id="KW-1133">Transmembrane helix</keyword>
<feature type="transmembrane region" description="Helical" evidence="2">
    <location>
        <begin position="93"/>
        <end position="115"/>
    </location>
</feature>
<dbReference type="Pfam" id="PF04389">
    <property type="entry name" value="Peptidase_M28"/>
    <property type="match status" value="1"/>
</dbReference>
<dbReference type="InterPro" id="IPR007484">
    <property type="entry name" value="Peptidase_M28"/>
</dbReference>
<feature type="domain" description="Peptidase M28" evidence="3">
    <location>
        <begin position="257"/>
        <end position="427"/>
    </location>
</feature>
<gene>
    <name evidence="4" type="ORF">IAD51_02770</name>
</gene>
<comment type="caution">
    <text evidence="4">The sequence shown here is derived from an EMBL/GenBank/DDBJ whole genome shotgun (WGS) entry which is preliminary data.</text>
</comment>
<evidence type="ECO:0000313" key="5">
    <source>
        <dbReference type="Proteomes" id="UP000824088"/>
    </source>
</evidence>
<feature type="transmembrane region" description="Helical" evidence="2">
    <location>
        <begin position="174"/>
        <end position="197"/>
    </location>
</feature>
<keyword evidence="2" id="KW-0472">Membrane</keyword>
<feature type="transmembrane region" description="Helical" evidence="2">
    <location>
        <begin position="228"/>
        <end position="249"/>
    </location>
</feature>
<evidence type="ECO:0000256" key="2">
    <source>
        <dbReference type="SAM" id="Phobius"/>
    </source>
</evidence>
<protein>
    <submittedName>
        <fullName evidence="4">M28 family peptidase</fullName>
    </submittedName>
</protein>
<sequence length="481" mass="52394">MREELRPYADEAFSVVETAANEIGPRLPGSENEKKLADHMAEKLKEIGVTPVKEKFLVAPRASIGGIPYAGWVGIAAGVLMLIPAGTDWGVGFHGLAFFACLATLVWLVCSVFLYKTWFDFAFKQEVSQNVYGEVLPPSGKYDYTVIVSGHTDTSWNWKHSAVTKHMPGGPVSAFVKMGIGVVAFLFIFMSAATVFITELCMLTAESMTLSQLETLLGVVETLPDFSVALYILIPLFVIPGCFFITLWADKNPRTASPGAMDNATGIGIAYAVTKYYKENPDKMPANCRIIDFNCGSEEAGLRGSIAFTRSHKGEDILKNCWNINVDSIADKDHFQVVHGDTWQFTRFDETLCGMLYDAIKEAGIEKPGDIANPVGGCDSTPFTKAGVRSVTFAAQNPILTHYYHTFYDVPERFEKETVGLGLDIVLRVIDKIAAHENAQRGQTADAAAPAAEEQPAADAPAVCESAPENALFAEAEITEE</sequence>
<feature type="compositionally biased region" description="Low complexity" evidence="1">
    <location>
        <begin position="445"/>
        <end position="462"/>
    </location>
</feature>
<proteinExistence type="predicted"/>
<reference evidence="4" key="1">
    <citation type="submission" date="2020-10" db="EMBL/GenBank/DDBJ databases">
        <authorList>
            <person name="Gilroy R."/>
        </authorList>
    </citation>
    <scope>NUCLEOTIDE SEQUENCE</scope>
    <source>
        <strain evidence="4">1063</strain>
    </source>
</reference>
<feature type="region of interest" description="Disordered" evidence="1">
    <location>
        <begin position="441"/>
        <end position="464"/>
    </location>
</feature>
<dbReference type="Proteomes" id="UP000824088">
    <property type="component" value="Unassembled WGS sequence"/>
</dbReference>
<evidence type="ECO:0000256" key="1">
    <source>
        <dbReference type="SAM" id="MobiDB-lite"/>
    </source>
</evidence>
<accession>A0A9D1HR68</accession>
<evidence type="ECO:0000313" key="4">
    <source>
        <dbReference type="EMBL" id="HIU21148.1"/>
    </source>
</evidence>
<evidence type="ECO:0000259" key="3">
    <source>
        <dbReference type="Pfam" id="PF04389"/>
    </source>
</evidence>
<keyword evidence="2" id="KW-0812">Transmembrane</keyword>
<feature type="transmembrane region" description="Helical" evidence="2">
    <location>
        <begin position="69"/>
        <end position="87"/>
    </location>
</feature>
<dbReference type="SUPFAM" id="SSF53187">
    <property type="entry name" value="Zn-dependent exopeptidases"/>
    <property type="match status" value="1"/>
</dbReference>